<dbReference type="Gene3D" id="1.10.357.10">
    <property type="entry name" value="Tetracycline Repressor, domain 2"/>
    <property type="match status" value="1"/>
</dbReference>
<dbReference type="PROSITE" id="PS50977">
    <property type="entry name" value="HTH_TETR_2"/>
    <property type="match status" value="1"/>
</dbReference>
<keyword evidence="1" id="KW-0805">Transcription regulation</keyword>
<name>A0A3A5MG18_9MICO</name>
<dbReference type="InterPro" id="IPR001647">
    <property type="entry name" value="HTH_TetR"/>
</dbReference>
<dbReference type="Pfam" id="PF16859">
    <property type="entry name" value="TetR_C_11"/>
    <property type="match status" value="1"/>
</dbReference>
<dbReference type="Pfam" id="PF00440">
    <property type="entry name" value="TetR_N"/>
    <property type="match status" value="1"/>
</dbReference>
<evidence type="ECO:0000256" key="3">
    <source>
        <dbReference type="ARBA" id="ARBA00023163"/>
    </source>
</evidence>
<dbReference type="OrthoDB" id="9796019at2"/>
<evidence type="ECO:0000256" key="1">
    <source>
        <dbReference type="ARBA" id="ARBA00023015"/>
    </source>
</evidence>
<keyword evidence="7" id="KW-1185">Reference proteome</keyword>
<accession>A0A3A5MG18</accession>
<gene>
    <name evidence="6" type="ORF">D6T64_11745</name>
</gene>
<evidence type="ECO:0000256" key="2">
    <source>
        <dbReference type="ARBA" id="ARBA00023125"/>
    </source>
</evidence>
<dbReference type="PANTHER" id="PTHR30055">
    <property type="entry name" value="HTH-TYPE TRANSCRIPTIONAL REGULATOR RUTR"/>
    <property type="match status" value="1"/>
</dbReference>
<evidence type="ECO:0000313" key="7">
    <source>
        <dbReference type="Proteomes" id="UP000272015"/>
    </source>
</evidence>
<feature type="DNA-binding region" description="H-T-H motif" evidence="4">
    <location>
        <begin position="36"/>
        <end position="55"/>
    </location>
</feature>
<evidence type="ECO:0000256" key="4">
    <source>
        <dbReference type="PROSITE-ProRule" id="PRU00335"/>
    </source>
</evidence>
<organism evidence="6 7">
    <name type="scientific">Cryobacterium melibiosiphilum</name>
    <dbReference type="NCBI Taxonomy" id="995039"/>
    <lineage>
        <taxon>Bacteria</taxon>
        <taxon>Bacillati</taxon>
        <taxon>Actinomycetota</taxon>
        <taxon>Actinomycetes</taxon>
        <taxon>Micrococcales</taxon>
        <taxon>Microbacteriaceae</taxon>
        <taxon>Cryobacterium</taxon>
    </lineage>
</organism>
<dbReference type="GO" id="GO:0003700">
    <property type="term" value="F:DNA-binding transcription factor activity"/>
    <property type="evidence" value="ECO:0007669"/>
    <property type="project" value="TreeGrafter"/>
</dbReference>
<dbReference type="InterPro" id="IPR050109">
    <property type="entry name" value="HTH-type_TetR-like_transc_reg"/>
</dbReference>
<dbReference type="GO" id="GO:0000976">
    <property type="term" value="F:transcription cis-regulatory region binding"/>
    <property type="evidence" value="ECO:0007669"/>
    <property type="project" value="TreeGrafter"/>
</dbReference>
<dbReference type="AlphaFoldDB" id="A0A3A5MG18"/>
<dbReference type="InterPro" id="IPR011075">
    <property type="entry name" value="TetR_C"/>
</dbReference>
<dbReference type="InterPro" id="IPR009057">
    <property type="entry name" value="Homeodomain-like_sf"/>
</dbReference>
<dbReference type="PANTHER" id="PTHR30055:SF148">
    <property type="entry name" value="TETR-FAMILY TRANSCRIPTIONAL REGULATOR"/>
    <property type="match status" value="1"/>
</dbReference>
<protein>
    <submittedName>
        <fullName evidence="6">TetR/AcrR family transcriptional regulator</fullName>
    </submittedName>
</protein>
<keyword evidence="2 4" id="KW-0238">DNA-binding</keyword>
<dbReference type="InterPro" id="IPR036271">
    <property type="entry name" value="Tet_transcr_reg_TetR-rel_C_sf"/>
</dbReference>
<feature type="domain" description="HTH tetR-type" evidence="5">
    <location>
        <begin position="13"/>
        <end position="73"/>
    </location>
</feature>
<keyword evidence="3" id="KW-0804">Transcription</keyword>
<dbReference type="SUPFAM" id="SSF48498">
    <property type="entry name" value="Tetracyclin repressor-like, C-terminal domain"/>
    <property type="match status" value="1"/>
</dbReference>
<dbReference type="PRINTS" id="PR00455">
    <property type="entry name" value="HTHTETR"/>
</dbReference>
<dbReference type="Proteomes" id="UP000272015">
    <property type="component" value="Unassembled WGS sequence"/>
</dbReference>
<comment type="caution">
    <text evidence="6">The sequence shown here is derived from an EMBL/GenBank/DDBJ whole genome shotgun (WGS) entry which is preliminary data.</text>
</comment>
<evidence type="ECO:0000313" key="6">
    <source>
        <dbReference type="EMBL" id="RJT88055.1"/>
    </source>
</evidence>
<sequence>MMSAHRQGPVRSEAARVAILQATARLFAARGYDHLTMEGIAGEAGVGKQTIYRWWPSKGAVVADCLLDGLLFPEQFALPNTGELREDLATWLRNIFGVLEHPSGEMLMRSLIAAAAENADVGLRLYDSLGTGSTLNARLHEAVSRAELEGDTPVEQVGDALVGAVVMRALSRLPTPAGLPEQLVDAVLGRSATLRP</sequence>
<reference evidence="6 7" key="1">
    <citation type="submission" date="2018-09" db="EMBL/GenBank/DDBJ databases">
        <title>Novel species of Cryobacterium.</title>
        <authorList>
            <person name="Liu Q."/>
            <person name="Xin Y.-H."/>
        </authorList>
    </citation>
    <scope>NUCLEOTIDE SEQUENCE [LARGE SCALE GENOMIC DNA]</scope>
    <source>
        <strain evidence="6 7">Hh39</strain>
    </source>
</reference>
<dbReference type="EMBL" id="QZVS01000085">
    <property type="protein sequence ID" value="RJT88055.1"/>
    <property type="molecule type" value="Genomic_DNA"/>
</dbReference>
<proteinExistence type="predicted"/>
<dbReference type="SUPFAM" id="SSF46689">
    <property type="entry name" value="Homeodomain-like"/>
    <property type="match status" value="1"/>
</dbReference>
<evidence type="ECO:0000259" key="5">
    <source>
        <dbReference type="PROSITE" id="PS50977"/>
    </source>
</evidence>